<feature type="transmembrane region" description="Helical" evidence="13">
    <location>
        <begin position="90"/>
        <end position="116"/>
    </location>
</feature>
<dbReference type="InterPro" id="IPR008915">
    <property type="entry name" value="Peptidase_M50"/>
</dbReference>
<dbReference type="InterPro" id="IPR052348">
    <property type="entry name" value="Metallopeptidase_M50B"/>
</dbReference>
<reference evidence="15" key="1">
    <citation type="submission" date="2017-05" db="EMBL/GenBank/DDBJ databases">
        <authorList>
            <person name="Varghese N."/>
            <person name="Submissions S."/>
        </authorList>
    </citation>
    <scope>NUCLEOTIDE SEQUENCE</scope>
    <source>
        <strain evidence="15">DSM 45262</strain>
    </source>
</reference>
<dbReference type="GO" id="GO:0046872">
    <property type="term" value="F:metal ion binding"/>
    <property type="evidence" value="ECO:0007669"/>
    <property type="project" value="UniProtKB-KW"/>
</dbReference>
<keyword evidence="8" id="KW-0378">Hydrolase</keyword>
<evidence type="ECO:0000313" key="15">
    <source>
        <dbReference type="EMBL" id="SMP24131.1"/>
    </source>
</evidence>
<keyword evidence="6 13" id="KW-0812">Transmembrane</keyword>
<feature type="transmembrane region" description="Helical" evidence="13">
    <location>
        <begin position="182"/>
        <end position="200"/>
    </location>
</feature>
<dbReference type="RefSeq" id="WP_284724419.1">
    <property type="nucleotide sequence ID" value="NZ_FXTU01000004.1"/>
</dbReference>
<accession>A0AA45WQD9</accession>
<proteinExistence type="inferred from homology"/>
<keyword evidence="4" id="KW-1003">Cell membrane</keyword>
<keyword evidence="11" id="KW-0482">Metalloprotease</keyword>
<keyword evidence="7" id="KW-0479">Metal-binding</keyword>
<keyword evidence="10 13" id="KW-1133">Transmembrane helix</keyword>
<name>A0AA45WQD9_9BACL</name>
<dbReference type="Proteomes" id="UP001157946">
    <property type="component" value="Unassembled WGS sequence"/>
</dbReference>
<evidence type="ECO:0000256" key="12">
    <source>
        <dbReference type="ARBA" id="ARBA00023136"/>
    </source>
</evidence>
<organism evidence="15 16">
    <name type="scientific">Laceyella tengchongensis</name>
    <dbReference type="NCBI Taxonomy" id="574699"/>
    <lineage>
        <taxon>Bacteria</taxon>
        <taxon>Bacillati</taxon>
        <taxon>Bacillota</taxon>
        <taxon>Bacilli</taxon>
        <taxon>Bacillales</taxon>
        <taxon>Thermoactinomycetaceae</taxon>
        <taxon>Laceyella</taxon>
    </lineage>
</organism>
<evidence type="ECO:0000313" key="16">
    <source>
        <dbReference type="Proteomes" id="UP001157946"/>
    </source>
</evidence>
<comment type="similarity">
    <text evidence="3">Belongs to the peptidase M50B family.</text>
</comment>
<dbReference type="AlphaFoldDB" id="A0AA45WQD9"/>
<evidence type="ECO:0000256" key="13">
    <source>
        <dbReference type="SAM" id="Phobius"/>
    </source>
</evidence>
<dbReference type="GO" id="GO:0005886">
    <property type="term" value="C:plasma membrane"/>
    <property type="evidence" value="ECO:0007669"/>
    <property type="project" value="UniProtKB-SubCell"/>
</dbReference>
<evidence type="ECO:0000256" key="4">
    <source>
        <dbReference type="ARBA" id="ARBA00022475"/>
    </source>
</evidence>
<comment type="subcellular location">
    <subcellularLocation>
        <location evidence="2">Cell membrane</location>
        <topology evidence="2">Multi-pass membrane protein</topology>
    </subcellularLocation>
</comment>
<evidence type="ECO:0000259" key="14">
    <source>
        <dbReference type="Pfam" id="PF02163"/>
    </source>
</evidence>
<keyword evidence="16" id="KW-1185">Reference proteome</keyword>
<comment type="cofactor">
    <cofactor evidence="1">
        <name>Zn(2+)</name>
        <dbReference type="ChEBI" id="CHEBI:29105"/>
    </cofactor>
</comment>
<evidence type="ECO:0000256" key="9">
    <source>
        <dbReference type="ARBA" id="ARBA00022833"/>
    </source>
</evidence>
<sequence>MDFLSYFSATLNQLPFLLTAVLIGLTVHEFAHAFVATRFGDPTPRNDGRLTLNPAAHLDLMGTLFFIFFHFGWARPVLVNRRHFRRPRLYSILVTFAGPFSNLLVALITMALWMVATAAGLIEGMSAQVGYIVNTLFGTIVHINVLLFFFNLYPFPPLDGYRIVEDLVSPRLRAKMGQYEQWGIFVFLILAITPLGQFVFGPMFNYAIPMTIEAMGNLLSLLFA</sequence>
<keyword evidence="5 15" id="KW-0645">Protease</keyword>
<gene>
    <name evidence="15" type="ORF">SAMN06265361_104276</name>
</gene>
<feature type="transmembrane region" description="Helical" evidence="13">
    <location>
        <begin position="57"/>
        <end position="78"/>
    </location>
</feature>
<protein>
    <submittedName>
        <fullName evidence="15">Zn-dependent protease (Includes SpoIVFB)</fullName>
    </submittedName>
</protein>
<dbReference type="Pfam" id="PF02163">
    <property type="entry name" value="Peptidase_M50"/>
    <property type="match status" value="1"/>
</dbReference>
<feature type="domain" description="Peptidase M50" evidence="14">
    <location>
        <begin position="17"/>
        <end position="190"/>
    </location>
</feature>
<dbReference type="GO" id="GO:0008237">
    <property type="term" value="F:metallopeptidase activity"/>
    <property type="evidence" value="ECO:0007669"/>
    <property type="project" value="UniProtKB-KW"/>
</dbReference>
<dbReference type="GO" id="GO:0006508">
    <property type="term" value="P:proteolysis"/>
    <property type="evidence" value="ECO:0007669"/>
    <property type="project" value="UniProtKB-KW"/>
</dbReference>
<dbReference type="EMBL" id="FXTU01000004">
    <property type="protein sequence ID" value="SMP24131.1"/>
    <property type="molecule type" value="Genomic_DNA"/>
</dbReference>
<keyword evidence="12 13" id="KW-0472">Membrane</keyword>
<dbReference type="PANTHER" id="PTHR35864:SF1">
    <property type="entry name" value="ZINC METALLOPROTEASE YWHC-RELATED"/>
    <property type="match status" value="1"/>
</dbReference>
<dbReference type="InterPro" id="IPR044537">
    <property type="entry name" value="Rip2-like"/>
</dbReference>
<evidence type="ECO:0000256" key="3">
    <source>
        <dbReference type="ARBA" id="ARBA00007931"/>
    </source>
</evidence>
<evidence type="ECO:0000256" key="11">
    <source>
        <dbReference type="ARBA" id="ARBA00023049"/>
    </source>
</evidence>
<comment type="caution">
    <text evidence="15">The sequence shown here is derived from an EMBL/GenBank/DDBJ whole genome shotgun (WGS) entry which is preliminary data.</text>
</comment>
<keyword evidence="9" id="KW-0862">Zinc</keyword>
<dbReference type="PANTHER" id="PTHR35864">
    <property type="entry name" value="ZINC METALLOPROTEASE MJ0611-RELATED"/>
    <property type="match status" value="1"/>
</dbReference>
<evidence type="ECO:0000256" key="8">
    <source>
        <dbReference type="ARBA" id="ARBA00022801"/>
    </source>
</evidence>
<evidence type="ECO:0000256" key="6">
    <source>
        <dbReference type="ARBA" id="ARBA00022692"/>
    </source>
</evidence>
<evidence type="ECO:0000256" key="1">
    <source>
        <dbReference type="ARBA" id="ARBA00001947"/>
    </source>
</evidence>
<evidence type="ECO:0000256" key="7">
    <source>
        <dbReference type="ARBA" id="ARBA00022723"/>
    </source>
</evidence>
<feature type="transmembrane region" description="Helical" evidence="13">
    <location>
        <begin position="128"/>
        <end position="153"/>
    </location>
</feature>
<evidence type="ECO:0000256" key="10">
    <source>
        <dbReference type="ARBA" id="ARBA00022989"/>
    </source>
</evidence>
<evidence type="ECO:0000256" key="2">
    <source>
        <dbReference type="ARBA" id="ARBA00004651"/>
    </source>
</evidence>
<dbReference type="CDD" id="cd06158">
    <property type="entry name" value="S2P-M50_like_1"/>
    <property type="match status" value="1"/>
</dbReference>
<evidence type="ECO:0000256" key="5">
    <source>
        <dbReference type="ARBA" id="ARBA00022670"/>
    </source>
</evidence>